<proteinExistence type="predicted"/>
<accession>A0ACB9G5D0</accession>
<protein>
    <submittedName>
        <fullName evidence="1">Uncharacterized protein</fullName>
    </submittedName>
</protein>
<dbReference type="EMBL" id="CM042010">
    <property type="protein sequence ID" value="KAI3778241.1"/>
    <property type="molecule type" value="Genomic_DNA"/>
</dbReference>
<evidence type="ECO:0000313" key="2">
    <source>
        <dbReference type="Proteomes" id="UP001055811"/>
    </source>
</evidence>
<name>A0ACB9G5D0_CICIN</name>
<gene>
    <name evidence="1" type="ORF">L2E82_07391</name>
</gene>
<comment type="caution">
    <text evidence="1">The sequence shown here is derived from an EMBL/GenBank/DDBJ whole genome shotgun (WGS) entry which is preliminary data.</text>
</comment>
<sequence>MSISHGHRCSTFSTKISPYYKQKPLLWFIPTLSFEFLLRAICTTITRRLPLKHLPKSSLSLAETLLEDEPKVSHHHYLDLDSFLYFRFSGSGASLWSFDSSSIQASKVGSVS</sequence>
<keyword evidence="2" id="KW-1185">Reference proteome</keyword>
<dbReference type="Proteomes" id="UP001055811">
    <property type="component" value="Linkage Group LG02"/>
</dbReference>
<evidence type="ECO:0000313" key="1">
    <source>
        <dbReference type="EMBL" id="KAI3778241.1"/>
    </source>
</evidence>
<reference evidence="1 2" key="2">
    <citation type="journal article" date="2022" name="Mol. Ecol. Resour.">
        <title>The genomes of chicory, endive, great burdock and yacon provide insights into Asteraceae paleo-polyploidization history and plant inulin production.</title>
        <authorList>
            <person name="Fan W."/>
            <person name="Wang S."/>
            <person name="Wang H."/>
            <person name="Wang A."/>
            <person name="Jiang F."/>
            <person name="Liu H."/>
            <person name="Zhao H."/>
            <person name="Xu D."/>
            <person name="Zhang Y."/>
        </authorList>
    </citation>
    <scope>NUCLEOTIDE SEQUENCE [LARGE SCALE GENOMIC DNA]</scope>
    <source>
        <strain evidence="2">cv. Punajuju</strain>
        <tissue evidence="1">Leaves</tissue>
    </source>
</reference>
<organism evidence="1 2">
    <name type="scientific">Cichorium intybus</name>
    <name type="common">Chicory</name>
    <dbReference type="NCBI Taxonomy" id="13427"/>
    <lineage>
        <taxon>Eukaryota</taxon>
        <taxon>Viridiplantae</taxon>
        <taxon>Streptophyta</taxon>
        <taxon>Embryophyta</taxon>
        <taxon>Tracheophyta</taxon>
        <taxon>Spermatophyta</taxon>
        <taxon>Magnoliopsida</taxon>
        <taxon>eudicotyledons</taxon>
        <taxon>Gunneridae</taxon>
        <taxon>Pentapetalae</taxon>
        <taxon>asterids</taxon>
        <taxon>campanulids</taxon>
        <taxon>Asterales</taxon>
        <taxon>Asteraceae</taxon>
        <taxon>Cichorioideae</taxon>
        <taxon>Cichorieae</taxon>
        <taxon>Cichoriinae</taxon>
        <taxon>Cichorium</taxon>
    </lineage>
</organism>
<reference evidence="2" key="1">
    <citation type="journal article" date="2022" name="Mol. Ecol. Resour.">
        <title>The genomes of chicory, endive, great burdock and yacon provide insights into Asteraceae palaeo-polyploidization history and plant inulin production.</title>
        <authorList>
            <person name="Fan W."/>
            <person name="Wang S."/>
            <person name="Wang H."/>
            <person name="Wang A."/>
            <person name="Jiang F."/>
            <person name="Liu H."/>
            <person name="Zhao H."/>
            <person name="Xu D."/>
            <person name="Zhang Y."/>
        </authorList>
    </citation>
    <scope>NUCLEOTIDE SEQUENCE [LARGE SCALE GENOMIC DNA]</scope>
    <source>
        <strain evidence="2">cv. Punajuju</strain>
    </source>
</reference>